<evidence type="ECO:0000313" key="3">
    <source>
        <dbReference type="EMBL" id="KTC80114.1"/>
    </source>
</evidence>
<dbReference type="OrthoDB" id="5657192at2"/>
<feature type="transmembrane region" description="Helical" evidence="2">
    <location>
        <begin position="57"/>
        <end position="77"/>
    </location>
</feature>
<evidence type="ECO:0008006" key="5">
    <source>
        <dbReference type="Google" id="ProtNLM"/>
    </source>
</evidence>
<reference evidence="3 4" key="1">
    <citation type="submission" date="2015-11" db="EMBL/GenBank/DDBJ databases">
        <title>Genomic analysis of 38 Legionella species identifies large and diverse effector repertoires.</title>
        <authorList>
            <person name="Burstein D."/>
            <person name="Amaro F."/>
            <person name="Zusman T."/>
            <person name="Lifshitz Z."/>
            <person name="Cohen O."/>
            <person name="Gilbert J.A."/>
            <person name="Pupko T."/>
            <person name="Shuman H.A."/>
            <person name="Segal G."/>
        </authorList>
    </citation>
    <scope>NUCLEOTIDE SEQUENCE [LARGE SCALE GENOMIC DNA]</scope>
    <source>
        <strain evidence="3 4">ORW</strain>
    </source>
</reference>
<protein>
    <recommendedName>
        <fullName evidence="5">Transmembrane protein</fullName>
    </recommendedName>
</protein>
<feature type="transmembrane region" description="Helical" evidence="2">
    <location>
        <begin position="27"/>
        <end position="51"/>
    </location>
</feature>
<name>A0A0W0S9U6_9GAMM</name>
<keyword evidence="2" id="KW-0472">Membrane</keyword>
<proteinExistence type="predicted"/>
<accession>A0A0W0S9U6</accession>
<comment type="caution">
    <text evidence="3">The sequence shown here is derived from an EMBL/GenBank/DDBJ whole genome shotgun (WGS) entry which is preliminary data.</text>
</comment>
<feature type="compositionally biased region" description="Low complexity" evidence="1">
    <location>
        <begin position="134"/>
        <end position="144"/>
    </location>
</feature>
<evidence type="ECO:0000256" key="2">
    <source>
        <dbReference type="SAM" id="Phobius"/>
    </source>
</evidence>
<keyword evidence="2" id="KW-0812">Transmembrane</keyword>
<organism evidence="3 4">
    <name type="scientific">Legionella cherrii</name>
    <dbReference type="NCBI Taxonomy" id="28084"/>
    <lineage>
        <taxon>Bacteria</taxon>
        <taxon>Pseudomonadati</taxon>
        <taxon>Pseudomonadota</taxon>
        <taxon>Gammaproteobacteria</taxon>
        <taxon>Legionellales</taxon>
        <taxon>Legionellaceae</taxon>
        <taxon>Legionella</taxon>
    </lineage>
</organism>
<dbReference type="STRING" id="28084.Lche_2134"/>
<evidence type="ECO:0000313" key="4">
    <source>
        <dbReference type="Proteomes" id="UP000054921"/>
    </source>
</evidence>
<evidence type="ECO:0000256" key="1">
    <source>
        <dbReference type="SAM" id="MobiDB-lite"/>
    </source>
</evidence>
<sequence>MEKNHKGQVIIRSIDELSAAEQKQIRLASLGIGSLVLLIEVLAFLAFGAFPSNSGSLFFYCADWFLFVAVPLASYGLGSSFGFVLMLSDLGYALSLGHGGSDSSSLNQPFSSNESPSYHRSNNYGSHVSINPSSGRPMSGSSGMDISGNPYGTRSW</sequence>
<dbReference type="EMBL" id="LNXW01000013">
    <property type="protein sequence ID" value="KTC80114.1"/>
    <property type="molecule type" value="Genomic_DNA"/>
</dbReference>
<dbReference type="Proteomes" id="UP000054921">
    <property type="component" value="Unassembled WGS sequence"/>
</dbReference>
<dbReference type="AlphaFoldDB" id="A0A0W0S9U6"/>
<dbReference type="RefSeq" id="WP_058387879.1">
    <property type="nucleotide sequence ID" value="NZ_LNXW01000013.1"/>
</dbReference>
<gene>
    <name evidence="3" type="ORF">Lche_2134</name>
</gene>
<feature type="region of interest" description="Disordered" evidence="1">
    <location>
        <begin position="134"/>
        <end position="156"/>
    </location>
</feature>
<keyword evidence="2" id="KW-1133">Transmembrane helix</keyword>